<evidence type="ECO:0000313" key="14">
    <source>
        <dbReference type="Proteomes" id="UP001221217"/>
    </source>
</evidence>
<keyword evidence="13" id="KW-0547">Nucleotide-binding</keyword>
<dbReference type="EC" id="2.7.13.3" evidence="3"/>
<accession>A0AAJ1IHJ8</accession>
<dbReference type="GO" id="GO:0000155">
    <property type="term" value="F:phosphorelay sensor kinase activity"/>
    <property type="evidence" value="ECO:0007669"/>
    <property type="project" value="InterPro"/>
</dbReference>
<evidence type="ECO:0000256" key="10">
    <source>
        <dbReference type="SAM" id="Phobius"/>
    </source>
</evidence>
<dbReference type="Gene3D" id="6.10.340.10">
    <property type="match status" value="1"/>
</dbReference>
<dbReference type="Pfam" id="PF00672">
    <property type="entry name" value="HAMP"/>
    <property type="match status" value="1"/>
</dbReference>
<dbReference type="Proteomes" id="UP001221217">
    <property type="component" value="Unassembled WGS sequence"/>
</dbReference>
<keyword evidence="7" id="KW-0418">Kinase</keyword>
<sequence length="428" mass="48677">MSSERKTEKNRRSIKADLKFTIIFAGIFWIASIIVYAFVFIYIHNSLLQSSRAGLQVRMLGYWAIEQSGGLELLTDNIDVNMILSDEQPFFVRIADEFNNTLLLETPEHWSSFNFQQLERIQPRPGSFVQLRSGSMRYVLETGCIPLSDGNFLQVGTSDENRRRVLELLSGSFLVALLILVGISSASGFLVARRFLMPIRDLERTVNEVIETGRIESRITERKGVGELEGLIVSFNEMLEKIEELVHGMKGALDTVAHDLRTPLTRFRMISEKSLSRQDFASDAEAAEEYRYSLEQAVVESETVLRMMTLLMDISEAETGTLKLNKTEFRPADRLLELFDVYEMTAEDRGISFQLKQPLWQGLIYADSDRFRQAVGNLIDNALKYGKEGGQVIISLTADDSRLRVEVKDDGEGISGADLPEIWKRLYR</sequence>
<dbReference type="SUPFAM" id="SSF47384">
    <property type="entry name" value="Homodimeric domain of signal transducing histidine kinase"/>
    <property type="match status" value="1"/>
</dbReference>
<dbReference type="SMART" id="SM00304">
    <property type="entry name" value="HAMP"/>
    <property type="match status" value="1"/>
</dbReference>
<evidence type="ECO:0000256" key="4">
    <source>
        <dbReference type="ARBA" id="ARBA00022553"/>
    </source>
</evidence>
<keyword evidence="6 10" id="KW-0812">Transmembrane</keyword>
<keyword evidence="8 10" id="KW-1133">Transmembrane helix</keyword>
<dbReference type="InterPro" id="IPR050428">
    <property type="entry name" value="TCS_sensor_his_kinase"/>
</dbReference>
<comment type="subcellular location">
    <subcellularLocation>
        <location evidence="2">Membrane</location>
    </subcellularLocation>
</comment>
<dbReference type="InterPro" id="IPR036890">
    <property type="entry name" value="HATPase_C_sf"/>
</dbReference>
<evidence type="ECO:0000256" key="5">
    <source>
        <dbReference type="ARBA" id="ARBA00022679"/>
    </source>
</evidence>
<protein>
    <recommendedName>
        <fullName evidence="3">histidine kinase</fullName>
        <ecNumber evidence="3">2.7.13.3</ecNumber>
    </recommendedName>
</protein>
<dbReference type="GO" id="GO:0005886">
    <property type="term" value="C:plasma membrane"/>
    <property type="evidence" value="ECO:0007669"/>
    <property type="project" value="TreeGrafter"/>
</dbReference>
<dbReference type="CDD" id="cd00082">
    <property type="entry name" value="HisKA"/>
    <property type="match status" value="1"/>
</dbReference>
<keyword evidence="9" id="KW-0902">Two-component regulatory system</keyword>
<evidence type="ECO:0000256" key="1">
    <source>
        <dbReference type="ARBA" id="ARBA00000085"/>
    </source>
</evidence>
<proteinExistence type="predicted"/>
<dbReference type="InterPro" id="IPR036097">
    <property type="entry name" value="HisK_dim/P_sf"/>
</dbReference>
<gene>
    <name evidence="13" type="ORF">PQJ61_10610</name>
</gene>
<comment type="caution">
    <text evidence="13">The sequence shown here is derived from an EMBL/GenBank/DDBJ whole genome shotgun (WGS) entry which is preliminary data.</text>
</comment>
<evidence type="ECO:0000256" key="3">
    <source>
        <dbReference type="ARBA" id="ARBA00012438"/>
    </source>
</evidence>
<evidence type="ECO:0000256" key="2">
    <source>
        <dbReference type="ARBA" id="ARBA00004370"/>
    </source>
</evidence>
<dbReference type="Pfam" id="PF02518">
    <property type="entry name" value="HATPase_c"/>
    <property type="match status" value="1"/>
</dbReference>
<name>A0AAJ1IHJ8_9SPIO</name>
<keyword evidence="10" id="KW-0472">Membrane</keyword>
<comment type="catalytic activity">
    <reaction evidence="1">
        <text>ATP + protein L-histidine = ADP + protein N-phospho-L-histidine.</text>
        <dbReference type="EC" id="2.7.13.3"/>
    </reaction>
</comment>
<keyword evidence="5" id="KW-0808">Transferase</keyword>
<keyword evidence="4" id="KW-0597">Phosphoprotein</keyword>
<dbReference type="CDD" id="cd00075">
    <property type="entry name" value="HATPase"/>
    <property type="match status" value="1"/>
</dbReference>
<dbReference type="EMBL" id="JAQQAL010000023">
    <property type="protein sequence ID" value="MDC7227201.1"/>
    <property type="molecule type" value="Genomic_DNA"/>
</dbReference>
<dbReference type="InterPro" id="IPR005467">
    <property type="entry name" value="His_kinase_dom"/>
</dbReference>
<evidence type="ECO:0000259" key="12">
    <source>
        <dbReference type="PROSITE" id="PS50885"/>
    </source>
</evidence>
<dbReference type="AlphaFoldDB" id="A0AAJ1IHJ8"/>
<dbReference type="PANTHER" id="PTHR45436:SF8">
    <property type="entry name" value="HISTIDINE KINASE"/>
    <property type="match status" value="1"/>
</dbReference>
<reference evidence="13 14" key="1">
    <citation type="submission" date="2022-12" db="EMBL/GenBank/DDBJ databases">
        <title>Metagenome assembled genome from gulf of manar.</title>
        <authorList>
            <person name="Kohli P."/>
            <person name="Pk S."/>
            <person name="Venkata Ramana C."/>
            <person name="Sasikala C."/>
        </authorList>
    </citation>
    <scope>NUCLEOTIDE SEQUENCE [LARGE SCALE GENOMIC DNA]</scope>
    <source>
        <strain evidence="13">JB008</strain>
    </source>
</reference>
<dbReference type="InterPro" id="IPR003661">
    <property type="entry name" value="HisK_dim/P_dom"/>
</dbReference>
<dbReference type="Gene3D" id="1.10.287.130">
    <property type="match status" value="1"/>
</dbReference>
<evidence type="ECO:0000256" key="9">
    <source>
        <dbReference type="ARBA" id="ARBA00023012"/>
    </source>
</evidence>
<keyword evidence="13" id="KW-0067">ATP-binding</keyword>
<dbReference type="PROSITE" id="PS50109">
    <property type="entry name" value="HIS_KIN"/>
    <property type="match status" value="1"/>
</dbReference>
<dbReference type="SUPFAM" id="SSF55874">
    <property type="entry name" value="ATPase domain of HSP90 chaperone/DNA topoisomerase II/histidine kinase"/>
    <property type="match status" value="1"/>
</dbReference>
<dbReference type="InterPro" id="IPR003594">
    <property type="entry name" value="HATPase_dom"/>
</dbReference>
<feature type="domain" description="HAMP" evidence="12">
    <location>
        <begin position="193"/>
        <end position="247"/>
    </location>
</feature>
<feature type="non-terminal residue" evidence="13">
    <location>
        <position position="428"/>
    </location>
</feature>
<dbReference type="PROSITE" id="PS50885">
    <property type="entry name" value="HAMP"/>
    <property type="match status" value="1"/>
</dbReference>
<evidence type="ECO:0000259" key="11">
    <source>
        <dbReference type="PROSITE" id="PS50109"/>
    </source>
</evidence>
<evidence type="ECO:0000313" key="13">
    <source>
        <dbReference type="EMBL" id="MDC7227201.1"/>
    </source>
</evidence>
<dbReference type="InterPro" id="IPR003660">
    <property type="entry name" value="HAMP_dom"/>
</dbReference>
<dbReference type="SMART" id="SM00388">
    <property type="entry name" value="HisKA"/>
    <property type="match status" value="1"/>
</dbReference>
<evidence type="ECO:0000256" key="7">
    <source>
        <dbReference type="ARBA" id="ARBA00022777"/>
    </source>
</evidence>
<feature type="transmembrane region" description="Helical" evidence="10">
    <location>
        <begin position="20"/>
        <end position="43"/>
    </location>
</feature>
<dbReference type="Gene3D" id="3.30.565.10">
    <property type="entry name" value="Histidine kinase-like ATPase, C-terminal domain"/>
    <property type="match status" value="1"/>
</dbReference>
<feature type="domain" description="Histidine kinase" evidence="11">
    <location>
        <begin position="255"/>
        <end position="428"/>
    </location>
</feature>
<dbReference type="GO" id="GO:0005524">
    <property type="term" value="F:ATP binding"/>
    <property type="evidence" value="ECO:0007669"/>
    <property type="project" value="UniProtKB-KW"/>
</dbReference>
<organism evidence="13 14">
    <name type="scientific">Candidatus Thalassospirochaeta sargassi</name>
    <dbReference type="NCBI Taxonomy" id="3119039"/>
    <lineage>
        <taxon>Bacteria</taxon>
        <taxon>Pseudomonadati</taxon>
        <taxon>Spirochaetota</taxon>
        <taxon>Spirochaetia</taxon>
        <taxon>Spirochaetales</taxon>
        <taxon>Spirochaetaceae</taxon>
        <taxon>Candidatus Thalassospirochaeta</taxon>
    </lineage>
</organism>
<dbReference type="PANTHER" id="PTHR45436">
    <property type="entry name" value="SENSOR HISTIDINE KINASE YKOH"/>
    <property type="match status" value="1"/>
</dbReference>
<feature type="transmembrane region" description="Helical" evidence="10">
    <location>
        <begin position="168"/>
        <end position="192"/>
    </location>
</feature>
<evidence type="ECO:0000256" key="8">
    <source>
        <dbReference type="ARBA" id="ARBA00022989"/>
    </source>
</evidence>
<evidence type="ECO:0000256" key="6">
    <source>
        <dbReference type="ARBA" id="ARBA00022692"/>
    </source>
</evidence>